<dbReference type="Proteomes" id="UP001501510">
    <property type="component" value="Unassembled WGS sequence"/>
</dbReference>
<name>A0ABP3UJK4_9CLOT</name>
<dbReference type="EMBL" id="BAAACG010000006">
    <property type="protein sequence ID" value="GAA0736069.1"/>
    <property type="molecule type" value="Genomic_DNA"/>
</dbReference>
<reference evidence="4" key="1">
    <citation type="journal article" date="2019" name="Int. J. Syst. Evol. Microbiol.">
        <title>The Global Catalogue of Microorganisms (GCM) 10K type strain sequencing project: providing services to taxonomists for standard genome sequencing and annotation.</title>
        <authorList>
            <consortium name="The Broad Institute Genomics Platform"/>
            <consortium name="The Broad Institute Genome Sequencing Center for Infectious Disease"/>
            <person name="Wu L."/>
            <person name="Ma J."/>
        </authorList>
    </citation>
    <scope>NUCLEOTIDE SEQUENCE [LARGE SCALE GENOMIC DNA]</scope>
    <source>
        <strain evidence="4">JCM 1407</strain>
    </source>
</reference>
<evidence type="ECO:0000313" key="4">
    <source>
        <dbReference type="Proteomes" id="UP001501510"/>
    </source>
</evidence>
<dbReference type="PANTHER" id="PTHR46558">
    <property type="entry name" value="TRACRIPTIONAL REGULATORY PROTEIN-RELATED-RELATED"/>
    <property type="match status" value="1"/>
</dbReference>
<dbReference type="CDD" id="cd00093">
    <property type="entry name" value="HTH_XRE"/>
    <property type="match status" value="1"/>
</dbReference>
<evidence type="ECO:0000259" key="2">
    <source>
        <dbReference type="PROSITE" id="PS50943"/>
    </source>
</evidence>
<accession>A0ABP3UJK4</accession>
<dbReference type="PANTHER" id="PTHR46558:SF11">
    <property type="entry name" value="HTH-TYPE TRANSCRIPTIONAL REGULATOR XRE"/>
    <property type="match status" value="1"/>
</dbReference>
<proteinExistence type="predicted"/>
<comment type="caution">
    <text evidence="3">The sequence shown here is derived from an EMBL/GenBank/DDBJ whole genome shotgun (WGS) entry which is preliminary data.</text>
</comment>
<dbReference type="Gene3D" id="1.10.260.40">
    <property type="entry name" value="lambda repressor-like DNA-binding domains"/>
    <property type="match status" value="1"/>
</dbReference>
<dbReference type="InterPro" id="IPR010982">
    <property type="entry name" value="Lambda_DNA-bd_dom_sf"/>
</dbReference>
<sequence>MKEINIGKVIIAKRKEKGITQKELAEYIGVSKASVCKWEIGQSYPDITFLPRLAAYFNISIDDLIGYEKQMTKDEIKKLYYKLCSDFTLKPFDEVIKNCREIVKKYYSCFPLLFYMGALIINNSPLSKDPKKISSLIEEAKALFNRIKTESEDVELANRALYMEAYCFIMLKKPEEVFIKLVGKTVKPKMSPELFMSTAYQMTGENDKAKETIQIIIYQNIVELFSIYPSFLDLYNDDKNHFEKALNQIIDIGEIFKIKKLHPTMLLGVYLSGARGFIAFKDNEKAIDMIQKYVDLITSDIYPIKLKGDDFFDSISNWLSDLDLGTKVPRDEKVIKKSMVDSIINNPMFNVLSDNPRFECIKATLKNNFCEK</sequence>
<keyword evidence="4" id="KW-1185">Reference proteome</keyword>
<dbReference type="PROSITE" id="PS50943">
    <property type="entry name" value="HTH_CROC1"/>
    <property type="match status" value="1"/>
</dbReference>
<gene>
    <name evidence="3" type="ORF">GCM10008906_10610</name>
</gene>
<dbReference type="SMART" id="SM00530">
    <property type="entry name" value="HTH_XRE"/>
    <property type="match status" value="1"/>
</dbReference>
<dbReference type="SUPFAM" id="SSF47413">
    <property type="entry name" value="lambda repressor-like DNA-binding domains"/>
    <property type="match status" value="1"/>
</dbReference>
<feature type="domain" description="HTH cro/C1-type" evidence="2">
    <location>
        <begin position="10"/>
        <end position="64"/>
    </location>
</feature>
<evidence type="ECO:0000313" key="3">
    <source>
        <dbReference type="EMBL" id="GAA0736069.1"/>
    </source>
</evidence>
<dbReference type="Pfam" id="PF01381">
    <property type="entry name" value="HTH_3"/>
    <property type="match status" value="1"/>
</dbReference>
<keyword evidence="1" id="KW-0238">DNA-binding</keyword>
<dbReference type="InterPro" id="IPR001387">
    <property type="entry name" value="Cro/C1-type_HTH"/>
</dbReference>
<protein>
    <submittedName>
        <fullName evidence="3">Helix-turn-helix transcriptional regulator</fullName>
    </submittedName>
</protein>
<organism evidence="3 4">
    <name type="scientific">Clostridium oceanicum</name>
    <dbReference type="NCBI Taxonomy" id="1543"/>
    <lineage>
        <taxon>Bacteria</taxon>
        <taxon>Bacillati</taxon>
        <taxon>Bacillota</taxon>
        <taxon>Clostridia</taxon>
        <taxon>Eubacteriales</taxon>
        <taxon>Clostridiaceae</taxon>
        <taxon>Clostridium</taxon>
    </lineage>
</organism>
<dbReference type="RefSeq" id="WP_343759570.1">
    <property type="nucleotide sequence ID" value="NZ_BAAACG010000006.1"/>
</dbReference>
<evidence type="ECO:0000256" key="1">
    <source>
        <dbReference type="ARBA" id="ARBA00023125"/>
    </source>
</evidence>